<evidence type="ECO:0000313" key="1">
    <source>
        <dbReference type="EMBL" id="CPR02517.1"/>
    </source>
</evidence>
<dbReference type="EMBL" id="CSTD01000001">
    <property type="protein sequence ID" value="CPR02517.1"/>
    <property type="molecule type" value="Genomic_DNA"/>
</dbReference>
<sequence length="53" mass="5558">MSTVPKLSVATPVVTLFPETAAHGATIVSAVFTHTSLQHYLENLHALAELGVS</sequence>
<dbReference type="AlphaFoldDB" id="A0A0U0W222"/>
<evidence type="ECO:0000313" key="2">
    <source>
        <dbReference type="Proteomes" id="UP000198875"/>
    </source>
</evidence>
<organism evidence="1 2">
    <name type="scientific">Mycobacterium bohemicum DSM 44277</name>
    <dbReference type="NCBI Taxonomy" id="1236609"/>
    <lineage>
        <taxon>Bacteria</taxon>
        <taxon>Bacillati</taxon>
        <taxon>Actinomycetota</taxon>
        <taxon>Actinomycetes</taxon>
        <taxon>Mycobacteriales</taxon>
        <taxon>Mycobacteriaceae</taxon>
        <taxon>Mycobacterium</taxon>
    </lineage>
</organism>
<dbReference type="Proteomes" id="UP000198875">
    <property type="component" value="Unassembled WGS sequence"/>
</dbReference>
<accession>A0A0U0W222</accession>
<name>A0A0U0W222_MYCBE</name>
<gene>
    <name evidence="1" type="ORF">BN971_00202</name>
</gene>
<proteinExistence type="predicted"/>
<protein>
    <submittedName>
        <fullName evidence="1">Uncharacterized protein</fullName>
    </submittedName>
</protein>
<reference evidence="1 2" key="1">
    <citation type="submission" date="2015-03" db="EMBL/GenBank/DDBJ databases">
        <authorList>
            <person name="Murphy D."/>
        </authorList>
    </citation>
    <scope>NUCLEOTIDE SEQUENCE [LARGE SCALE GENOMIC DNA]</scope>
    <source>
        <strain evidence="1 2">DSM 44277</strain>
    </source>
</reference>